<comment type="caution">
    <text evidence="1">The sequence shown here is derived from an EMBL/GenBank/DDBJ whole genome shotgun (WGS) entry which is preliminary data.</text>
</comment>
<reference evidence="1" key="1">
    <citation type="submission" date="2022-11" db="EMBL/GenBank/DDBJ databases">
        <authorList>
            <person name="Petersen C."/>
        </authorList>
    </citation>
    <scope>NUCLEOTIDE SEQUENCE</scope>
    <source>
        <strain evidence="1">IBT 23319</strain>
    </source>
</reference>
<dbReference type="EMBL" id="JAPQKT010000002">
    <property type="protein sequence ID" value="KAJ5240377.1"/>
    <property type="molecule type" value="Genomic_DNA"/>
</dbReference>
<sequence length="108" mass="10990">MAAGECGVLGSGMAVIKSPTFVQVINVDNDDNTASVSCAIEGTTYASCHAKETITVQGTLASKDLNWMQIPLTGTPLSLSTHSPSLAEASGIGSNDILPQAWVLLAAG</sequence>
<organism evidence="1 2">
    <name type="scientific">Penicillium citrinum</name>
    <dbReference type="NCBI Taxonomy" id="5077"/>
    <lineage>
        <taxon>Eukaryota</taxon>
        <taxon>Fungi</taxon>
        <taxon>Dikarya</taxon>
        <taxon>Ascomycota</taxon>
        <taxon>Pezizomycotina</taxon>
        <taxon>Eurotiomycetes</taxon>
        <taxon>Eurotiomycetidae</taxon>
        <taxon>Eurotiales</taxon>
        <taxon>Aspergillaceae</taxon>
        <taxon>Penicillium</taxon>
    </lineage>
</organism>
<accession>A0A9W9P9M5</accession>
<keyword evidence="2" id="KW-1185">Reference proteome</keyword>
<dbReference type="GeneID" id="81380055"/>
<evidence type="ECO:0000313" key="1">
    <source>
        <dbReference type="EMBL" id="KAJ5240377.1"/>
    </source>
</evidence>
<dbReference type="RefSeq" id="XP_056503382.1">
    <property type="nucleotide sequence ID" value="XM_056640888.1"/>
</dbReference>
<evidence type="ECO:0000313" key="2">
    <source>
        <dbReference type="Proteomes" id="UP001147733"/>
    </source>
</evidence>
<proteinExistence type="predicted"/>
<protein>
    <submittedName>
        <fullName evidence="1">Uncharacterized protein</fullName>
    </submittedName>
</protein>
<name>A0A9W9P9M5_PENCI</name>
<dbReference type="AlphaFoldDB" id="A0A9W9P9M5"/>
<dbReference type="Proteomes" id="UP001147733">
    <property type="component" value="Unassembled WGS sequence"/>
</dbReference>
<gene>
    <name evidence="1" type="ORF">N7469_001968</name>
</gene>
<reference evidence="1" key="2">
    <citation type="journal article" date="2023" name="IMA Fungus">
        <title>Comparative genomic study of the Penicillium genus elucidates a diverse pangenome and 15 lateral gene transfer events.</title>
        <authorList>
            <person name="Petersen C."/>
            <person name="Sorensen T."/>
            <person name="Nielsen M.R."/>
            <person name="Sondergaard T.E."/>
            <person name="Sorensen J.L."/>
            <person name="Fitzpatrick D.A."/>
            <person name="Frisvad J.C."/>
            <person name="Nielsen K.L."/>
        </authorList>
    </citation>
    <scope>NUCLEOTIDE SEQUENCE</scope>
    <source>
        <strain evidence="1">IBT 23319</strain>
    </source>
</reference>
<dbReference type="OrthoDB" id="4991875at2759"/>